<evidence type="ECO:0000313" key="2">
    <source>
        <dbReference type="EMBL" id="KPN30059.1"/>
    </source>
</evidence>
<feature type="region of interest" description="Disordered" evidence="1">
    <location>
        <begin position="120"/>
        <end position="167"/>
    </location>
</feature>
<dbReference type="STRING" id="699431.SY89_00781"/>
<feature type="region of interest" description="Disordered" evidence="1">
    <location>
        <begin position="1"/>
        <end position="27"/>
    </location>
</feature>
<protein>
    <submittedName>
        <fullName evidence="2">Uncharacterized protein</fullName>
    </submittedName>
</protein>
<evidence type="ECO:0000313" key="3">
    <source>
        <dbReference type="Proteomes" id="UP000050535"/>
    </source>
</evidence>
<proteinExistence type="predicted"/>
<comment type="caution">
    <text evidence="2">The sequence shown here is derived from an EMBL/GenBank/DDBJ whole genome shotgun (WGS) entry which is preliminary data.</text>
</comment>
<sequence>MADRIPSDHASVHTERAEVARSGGTRRPCLHLPADLALAPGSFVRLVVGGDEYHAEVREHRSGFLLRGAYDLKSEARDPGRAENRLVEWLREEGREAGDPVEIDEIEPGERYGLRLPGERAFYRDSSGPGGSLQDIASDLAGTGQGGEDGDFAGNDADGTDDPFDLD</sequence>
<gene>
    <name evidence="2" type="ORF">SY89_00781</name>
</gene>
<reference evidence="3" key="1">
    <citation type="submission" date="2013-11" db="EMBL/GenBank/DDBJ databases">
        <authorList>
            <person name="Hoang H.T."/>
            <person name="Killian M.L."/>
            <person name="Madson D.M."/>
            <person name="Arruda P.H.E."/>
            <person name="Sun D."/>
            <person name="Schwartz K.J."/>
            <person name="Yoon K."/>
        </authorList>
    </citation>
    <scope>NUCLEOTIDE SEQUENCE [LARGE SCALE GENOMIC DNA]</scope>
    <source>
        <strain evidence="3">CDK2</strain>
    </source>
</reference>
<feature type="compositionally biased region" description="Acidic residues" evidence="1">
    <location>
        <begin position="158"/>
        <end position="167"/>
    </location>
</feature>
<dbReference type="RefSeq" id="WP_239685504.1">
    <property type="nucleotide sequence ID" value="NZ_LGUC01000001.1"/>
</dbReference>
<evidence type="ECO:0000256" key="1">
    <source>
        <dbReference type="SAM" id="MobiDB-lite"/>
    </source>
</evidence>
<accession>A0A0N8HZP2</accession>
<dbReference type="InterPro" id="IPR055536">
    <property type="entry name" value="DUF7112"/>
</dbReference>
<feature type="compositionally biased region" description="Basic and acidic residues" evidence="1">
    <location>
        <begin position="1"/>
        <end position="19"/>
    </location>
</feature>
<dbReference type="EMBL" id="LGUC01000001">
    <property type="protein sequence ID" value="KPN30059.1"/>
    <property type="molecule type" value="Genomic_DNA"/>
</dbReference>
<name>A0A0N8HZP2_9EURY</name>
<organism evidence="2 3">
    <name type="scientific">Halolamina pelagica</name>
    <dbReference type="NCBI Taxonomy" id="699431"/>
    <lineage>
        <taxon>Archaea</taxon>
        <taxon>Methanobacteriati</taxon>
        <taxon>Methanobacteriota</taxon>
        <taxon>Stenosarchaea group</taxon>
        <taxon>Halobacteria</taxon>
        <taxon>Halobacteriales</taxon>
        <taxon>Haloferacaceae</taxon>
    </lineage>
</organism>
<dbReference type="AlphaFoldDB" id="A0A0N8HZP2"/>
<dbReference type="Proteomes" id="UP000050535">
    <property type="component" value="Unassembled WGS sequence"/>
</dbReference>
<keyword evidence="3" id="KW-1185">Reference proteome</keyword>
<dbReference type="Pfam" id="PF23424">
    <property type="entry name" value="DUF7112"/>
    <property type="match status" value="1"/>
</dbReference>